<dbReference type="EMBL" id="LANX01000001">
    <property type="protein sequence ID" value="KJV69573.1"/>
    <property type="molecule type" value="Genomic_DNA"/>
</dbReference>
<dbReference type="AlphaFoldDB" id="A0A0F3NNG8"/>
<organism evidence="1 2">
    <name type="scientific">Candidatus Neoehrlichia procyonis str. RAC413</name>
    <dbReference type="NCBI Taxonomy" id="1359163"/>
    <lineage>
        <taxon>Bacteria</taxon>
        <taxon>Pseudomonadati</taxon>
        <taxon>Pseudomonadota</taxon>
        <taxon>Alphaproteobacteria</taxon>
        <taxon>Rickettsiales</taxon>
        <taxon>Anaplasmataceae</taxon>
        <taxon>Candidatus Neoehrlichia</taxon>
    </lineage>
</organism>
<accession>A0A0F3NNG8</accession>
<proteinExistence type="predicted"/>
<gene>
    <name evidence="1" type="ORF">NLO413_0967</name>
</gene>
<evidence type="ECO:0000313" key="2">
    <source>
        <dbReference type="Proteomes" id="UP000033562"/>
    </source>
</evidence>
<sequence>MLSSNDSVNVLEEDSSKLTDKAKTTIEPSVTSHVYDAQVENLGDILLASSSTLHSMSERKIAIVRDSYLKDEVVDQFGDESLNDSSTMVPMMEEVLPIVEKIQEICSDDTYESYCYNFVMLTLIECNNFNECLGEIYLSLKGFEYYYYQKRKYQEYELPAIPLFDQREEVYEILKDFHTLYHHSIKSQDVHKCIENLCKINANPFVSRLRIVRNRSFFKNVIEEFCNDGISGQYIDKFKNKVGQIFILSQYFKYLNDIKILDSDIYVCGDVYDYVKISVGSNGICVFGSNYGSIISGGGIINIKKNLYGTLESYNGTINIYGNNEGKIVGDNCTIFVFLQNTCNISNISGNVTIKNDNNGAISIKNGGCVVIEGNNYKSINCSKDRCKVTIYKNNYGIIQLKNSGNVDIKNANYGSINCENTYVGNVCKFDTNICDLYFSDQHDAYGYYDILSQKCCAIVNIGNNYGDITSENSAIICDQFSGKMKCKNSTLMINKIHCSSDAIFNCLNTEYITSKKQCIKAKNSTVIIKDDAHGLVLDGENTQFIILGSVDNCSITVKDVIGYIKRMQDSVLLLNNSYLNTNSIVKSKIHIMNSKLYVYSRDMCNRQDDIDVLRNSIAHLECTNDDLVTSDERDFGKLQCVSLKIQGKSLLKAYMSDYNTVMFIENKSQVMLQMAVGTQFYGEKFLLEIIVMIGGSIETLDSKVFVYYKSETSTEKALSSRAHMKWITLCKKIANSNGLSKDQVSMQRQAVLANYEREVRSLLNCGKIKGTGDSNRKCFFVLNNVSNEKTVSSKDSCVEEANTSKYVALQTDCKSLPSTSILKNGEEYKLLERSDDGNEIFSSRIPRNHNIAMLNDCASSIVSSDMVSEYSYSTITSDDTIDGIKKGDLKEKRLPAISTFDDNEEHNLSSNGNEIFSPNGSIGKVMLSHYSDSSVSSNSKGDNSLQESFVTQAKVVHCANGDNKRCNNKESEIFSFSASVIDNGGNREDNGKNALRYQCFSLDRHRAKSESYLDKVSYDRHVKREL</sequence>
<reference evidence="1 2" key="1">
    <citation type="submission" date="2015-02" db="EMBL/GenBank/DDBJ databases">
        <title>Genome Sequencing of Rickettsiales.</title>
        <authorList>
            <person name="Daugherty S.C."/>
            <person name="Su Q."/>
            <person name="Abolude K."/>
            <person name="Beier-Sexton M."/>
            <person name="Carlyon J.A."/>
            <person name="Carter R."/>
            <person name="Day N.P."/>
            <person name="Dumler S.J."/>
            <person name="Dyachenko V."/>
            <person name="Godinez A."/>
            <person name="Kurtti T.J."/>
            <person name="Lichay M."/>
            <person name="Mullins K.E."/>
            <person name="Ott S."/>
            <person name="Pappas-Brown V."/>
            <person name="Paris D.H."/>
            <person name="Patel P."/>
            <person name="Richards A.L."/>
            <person name="Sadzewicz L."/>
            <person name="Sears K."/>
            <person name="Seidman D."/>
            <person name="Sengamalay N."/>
            <person name="Stenos J."/>
            <person name="Tallon L.J."/>
            <person name="Vincent G."/>
            <person name="Fraser C.M."/>
            <person name="Munderloh U."/>
            <person name="Dunning-Hotopp J.C."/>
        </authorList>
    </citation>
    <scope>NUCLEOTIDE SEQUENCE [LARGE SCALE GENOMIC DNA]</scope>
    <source>
        <strain evidence="1 2">RAC413</strain>
    </source>
</reference>
<dbReference type="Proteomes" id="UP000033562">
    <property type="component" value="Unassembled WGS sequence"/>
</dbReference>
<protein>
    <submittedName>
        <fullName evidence="1">Uncharacterized protein</fullName>
    </submittedName>
</protein>
<evidence type="ECO:0000313" key="1">
    <source>
        <dbReference type="EMBL" id="KJV69573.1"/>
    </source>
</evidence>
<comment type="caution">
    <text evidence="1">The sequence shown here is derived from an EMBL/GenBank/DDBJ whole genome shotgun (WGS) entry which is preliminary data.</text>
</comment>
<name>A0A0F3NNG8_9RICK</name>
<keyword evidence="2" id="KW-1185">Reference proteome</keyword>